<evidence type="ECO:0000313" key="2">
    <source>
        <dbReference type="Proteomes" id="UP000092247"/>
    </source>
</evidence>
<reference evidence="1 2" key="1">
    <citation type="submission" date="2016-06" db="EMBL/GenBank/DDBJ databases">
        <authorList>
            <person name="Kjaerup R.B."/>
            <person name="Dalgaard T.S."/>
            <person name="Juul-Madsen H.R."/>
        </authorList>
    </citation>
    <scope>NUCLEOTIDE SEQUENCE [LARGE SCALE GENOMIC DNA]</scope>
    <source>
        <strain evidence="1 2">GCSL-Mp3</strain>
    </source>
</reference>
<dbReference type="AlphaFoldDB" id="A0A1B8HN70"/>
<gene>
    <name evidence="1" type="ORF">AYY17_14530</name>
</gene>
<organism evidence="1 2">
    <name type="scientific">Morganella psychrotolerans</name>
    <dbReference type="NCBI Taxonomy" id="368603"/>
    <lineage>
        <taxon>Bacteria</taxon>
        <taxon>Pseudomonadati</taxon>
        <taxon>Pseudomonadota</taxon>
        <taxon>Gammaproteobacteria</taxon>
        <taxon>Enterobacterales</taxon>
        <taxon>Morganellaceae</taxon>
        <taxon>Morganella</taxon>
    </lineage>
</organism>
<dbReference type="RefSeq" id="WP_067421425.1">
    <property type="nucleotide sequence ID" value="NZ_LZEX01000002.1"/>
</dbReference>
<dbReference type="Proteomes" id="UP000092247">
    <property type="component" value="Unassembled WGS sequence"/>
</dbReference>
<proteinExistence type="predicted"/>
<protein>
    <submittedName>
        <fullName evidence="1">Type VI secretion protein</fullName>
    </submittedName>
</protein>
<dbReference type="EMBL" id="LZEX01000002">
    <property type="protein sequence ID" value="OBU10740.1"/>
    <property type="molecule type" value="Genomic_DNA"/>
</dbReference>
<dbReference type="STRING" id="368603.AYY16_18375"/>
<name>A0A1B8HN70_9GAMM</name>
<sequence>MSHLHHNMLSQLSQWYDEAEPWNSGFVSLMRAVAAKYPDMPAIGTADRPQQEPYRLGQTPNMVFAPREIAKITHEDHLCHVDLFSLGIWGPQGAMPINFTEQAFIRMEHQDTLLRDFVNIFHHRALSLFYRSWFVSQDVATLDRKDDEQFSFYIGSLIGLVPDEICDSVLPTHARLSSSSHLIREARNPEGLVGALEYYFGIKVGLKEFTKQWIFLETTDQTKIGDLNSSLLLSEGAILGNTVQDRQHKFSLVLGPLTLEQYMRFSLWGEDLPILKEWVRNFVGFEYAWDVQLVLAPNAIPQANLDGSHQLGYAAWLPREKQDEPISGMSFDPETHLN</sequence>
<dbReference type="InterPro" id="IPR010732">
    <property type="entry name" value="T6SS_TssG-like"/>
</dbReference>
<dbReference type="PANTHER" id="PTHR35564:SF4">
    <property type="entry name" value="CYTOPLASMIC PROTEIN"/>
    <property type="match status" value="1"/>
</dbReference>
<accession>A0A1B8HN70</accession>
<comment type="caution">
    <text evidence="1">The sequence shown here is derived from an EMBL/GenBank/DDBJ whole genome shotgun (WGS) entry which is preliminary data.</text>
</comment>
<dbReference type="PANTHER" id="PTHR35564">
    <property type="match status" value="1"/>
</dbReference>
<dbReference type="NCBIfam" id="TIGR03347">
    <property type="entry name" value="VI_chp_1"/>
    <property type="match status" value="1"/>
</dbReference>
<evidence type="ECO:0000313" key="1">
    <source>
        <dbReference type="EMBL" id="OBU10740.1"/>
    </source>
</evidence>
<dbReference type="Pfam" id="PF06996">
    <property type="entry name" value="T6SS_TssG"/>
    <property type="match status" value="1"/>
</dbReference>